<sequence length="158" mass="18180">MDELLLQNAIQKRAPRILPSTAIGSLQSWADLRVRKDTWFCATAWGNVTDPISQLLLAAVPVRVCRHRLLILCSSGEGNIRVERLAYWFFLVVVQRRIMQSVEIAHFLHLYPYSSRKSYDSLELEVHVSLVSSTRIRALVNIESIVYWPARTMKDISQ</sequence>
<dbReference type="EMBL" id="ML769395">
    <property type="protein sequence ID" value="KAE9407516.1"/>
    <property type="molecule type" value="Genomic_DNA"/>
</dbReference>
<dbReference type="AlphaFoldDB" id="A0A6A4IA41"/>
<dbReference type="Proteomes" id="UP000799118">
    <property type="component" value="Unassembled WGS sequence"/>
</dbReference>
<organism evidence="1 2">
    <name type="scientific">Gymnopus androsaceus JB14</name>
    <dbReference type="NCBI Taxonomy" id="1447944"/>
    <lineage>
        <taxon>Eukaryota</taxon>
        <taxon>Fungi</taxon>
        <taxon>Dikarya</taxon>
        <taxon>Basidiomycota</taxon>
        <taxon>Agaricomycotina</taxon>
        <taxon>Agaricomycetes</taxon>
        <taxon>Agaricomycetidae</taxon>
        <taxon>Agaricales</taxon>
        <taxon>Marasmiineae</taxon>
        <taxon>Omphalotaceae</taxon>
        <taxon>Gymnopus</taxon>
    </lineage>
</organism>
<gene>
    <name evidence="1" type="ORF">BT96DRAFT_104630</name>
</gene>
<protein>
    <submittedName>
        <fullName evidence="1">Uncharacterized protein</fullName>
    </submittedName>
</protein>
<keyword evidence="2" id="KW-1185">Reference proteome</keyword>
<name>A0A6A4IA41_9AGAR</name>
<proteinExistence type="predicted"/>
<evidence type="ECO:0000313" key="1">
    <source>
        <dbReference type="EMBL" id="KAE9407516.1"/>
    </source>
</evidence>
<accession>A0A6A4IA41</accession>
<reference evidence="1" key="1">
    <citation type="journal article" date="2019" name="Environ. Microbiol.">
        <title>Fungal ecological strategies reflected in gene transcription - a case study of two litter decomposers.</title>
        <authorList>
            <person name="Barbi F."/>
            <person name="Kohler A."/>
            <person name="Barry K."/>
            <person name="Baskaran P."/>
            <person name="Daum C."/>
            <person name="Fauchery L."/>
            <person name="Ihrmark K."/>
            <person name="Kuo A."/>
            <person name="LaButti K."/>
            <person name="Lipzen A."/>
            <person name="Morin E."/>
            <person name="Grigoriev I.V."/>
            <person name="Henrissat B."/>
            <person name="Lindahl B."/>
            <person name="Martin F."/>
        </authorList>
    </citation>
    <scope>NUCLEOTIDE SEQUENCE</scope>
    <source>
        <strain evidence="1">JB14</strain>
    </source>
</reference>
<evidence type="ECO:0000313" key="2">
    <source>
        <dbReference type="Proteomes" id="UP000799118"/>
    </source>
</evidence>